<proteinExistence type="predicted"/>
<accession>A0A6C0J607</accession>
<protein>
    <submittedName>
        <fullName evidence="1">Uncharacterized protein</fullName>
    </submittedName>
</protein>
<dbReference type="AlphaFoldDB" id="A0A6C0J607"/>
<name>A0A6C0J607_9ZZZZ</name>
<sequence length="80" mass="9258">MNIQKGIITFSIGYFIIYIITKHREILRQIPILKMFIKPKYQPSISPSPSSSSSKTISHNEDTADMYLVVILYSIIFMVF</sequence>
<evidence type="ECO:0000313" key="1">
    <source>
        <dbReference type="EMBL" id="QHU01099.1"/>
    </source>
</evidence>
<reference evidence="1" key="1">
    <citation type="journal article" date="2020" name="Nature">
        <title>Giant virus diversity and host interactions through global metagenomics.</title>
        <authorList>
            <person name="Schulz F."/>
            <person name="Roux S."/>
            <person name="Paez-Espino D."/>
            <person name="Jungbluth S."/>
            <person name="Walsh D.A."/>
            <person name="Denef V.J."/>
            <person name="McMahon K.D."/>
            <person name="Konstantinidis K.T."/>
            <person name="Eloe-Fadrosh E.A."/>
            <person name="Kyrpides N.C."/>
            <person name="Woyke T."/>
        </authorList>
    </citation>
    <scope>NUCLEOTIDE SEQUENCE</scope>
    <source>
        <strain evidence="1">GVMAG-M-3300025860-25</strain>
    </source>
</reference>
<organism evidence="1">
    <name type="scientific">viral metagenome</name>
    <dbReference type="NCBI Taxonomy" id="1070528"/>
    <lineage>
        <taxon>unclassified sequences</taxon>
        <taxon>metagenomes</taxon>
        <taxon>organismal metagenomes</taxon>
    </lineage>
</organism>
<dbReference type="EMBL" id="MN740335">
    <property type="protein sequence ID" value="QHU01099.1"/>
    <property type="molecule type" value="Genomic_DNA"/>
</dbReference>